<dbReference type="Proteomes" id="UP000291343">
    <property type="component" value="Unassembled WGS sequence"/>
</dbReference>
<name>A0A482WUA3_LAOST</name>
<organism evidence="1 2">
    <name type="scientific">Laodelphax striatellus</name>
    <name type="common">Small brown planthopper</name>
    <name type="synonym">Delphax striatella</name>
    <dbReference type="NCBI Taxonomy" id="195883"/>
    <lineage>
        <taxon>Eukaryota</taxon>
        <taxon>Metazoa</taxon>
        <taxon>Ecdysozoa</taxon>
        <taxon>Arthropoda</taxon>
        <taxon>Hexapoda</taxon>
        <taxon>Insecta</taxon>
        <taxon>Pterygota</taxon>
        <taxon>Neoptera</taxon>
        <taxon>Paraneoptera</taxon>
        <taxon>Hemiptera</taxon>
        <taxon>Auchenorrhyncha</taxon>
        <taxon>Fulgoroidea</taxon>
        <taxon>Delphacidae</taxon>
        <taxon>Criomorphinae</taxon>
        <taxon>Laodelphax</taxon>
    </lineage>
</organism>
<comment type="caution">
    <text evidence="1">The sequence shown here is derived from an EMBL/GenBank/DDBJ whole genome shotgun (WGS) entry which is preliminary data.</text>
</comment>
<evidence type="ECO:0000313" key="1">
    <source>
        <dbReference type="EMBL" id="RZF36876.1"/>
    </source>
</evidence>
<dbReference type="EMBL" id="QKKF02025464">
    <property type="protein sequence ID" value="RZF36876.1"/>
    <property type="molecule type" value="Genomic_DNA"/>
</dbReference>
<evidence type="ECO:0000313" key="2">
    <source>
        <dbReference type="Proteomes" id="UP000291343"/>
    </source>
</evidence>
<keyword evidence="2" id="KW-1185">Reference proteome</keyword>
<protein>
    <submittedName>
        <fullName evidence="1">Uncharacterized protein</fullName>
    </submittedName>
</protein>
<gene>
    <name evidence="1" type="ORF">LSTR_LSTR004564</name>
</gene>
<dbReference type="InParanoid" id="A0A482WUA3"/>
<sequence>MNGEESDGSKEPYPNNLMEMRFSRVENSSFLSYSTRLLLLERTGALLKATSHNTTGIFPALLFSNYSGELLLETIWAGNKKFSLRGSKKHDYFERSNTS</sequence>
<proteinExistence type="predicted"/>
<accession>A0A482WUA3</accession>
<dbReference type="AlphaFoldDB" id="A0A482WUA3"/>
<reference evidence="1 2" key="1">
    <citation type="journal article" date="2017" name="Gigascience">
        <title>Genome sequence of the small brown planthopper, Laodelphax striatellus.</title>
        <authorList>
            <person name="Zhu J."/>
            <person name="Jiang F."/>
            <person name="Wang X."/>
            <person name="Yang P."/>
            <person name="Bao Y."/>
            <person name="Zhao W."/>
            <person name="Wang W."/>
            <person name="Lu H."/>
            <person name="Wang Q."/>
            <person name="Cui N."/>
            <person name="Li J."/>
            <person name="Chen X."/>
            <person name="Luo L."/>
            <person name="Yu J."/>
            <person name="Kang L."/>
            <person name="Cui F."/>
        </authorList>
    </citation>
    <scope>NUCLEOTIDE SEQUENCE [LARGE SCALE GENOMIC DNA]</scope>
    <source>
        <strain evidence="1">Lst14</strain>
    </source>
</reference>